<evidence type="ECO:0000313" key="2">
    <source>
        <dbReference type="EMBL" id="QED23574.1"/>
    </source>
</evidence>
<evidence type="ECO:0008006" key="4">
    <source>
        <dbReference type="Google" id="ProtNLM"/>
    </source>
</evidence>
<keyword evidence="1" id="KW-0812">Transmembrane</keyword>
<reference evidence="2 3" key="1">
    <citation type="journal article" date="2019" name="ISME J.">
        <title>Deianiraea, an extracellular bacterium associated with the ciliate Paramecium, suggests an alternative scenario for the evolution of Rickettsiales.</title>
        <authorList>
            <person name="Castelli M."/>
            <person name="Sabaneyeva E."/>
            <person name="Lanzoni O."/>
            <person name="Lebedeva N."/>
            <person name="Floriano A.M."/>
            <person name="Gaiarsa S."/>
            <person name="Benken K."/>
            <person name="Modeo L."/>
            <person name="Bandi C."/>
            <person name="Potekhin A."/>
            <person name="Sassera D."/>
            <person name="Petroni G."/>
        </authorList>
    </citation>
    <scope>NUCLEOTIDE SEQUENCE [LARGE SCALE GENOMIC DNA]</scope>
    <source>
        <strain evidence="2">CyL4-1</strain>
    </source>
</reference>
<dbReference type="PROSITE" id="PS51257">
    <property type="entry name" value="PROKAR_LIPOPROTEIN"/>
    <property type="match status" value="1"/>
</dbReference>
<dbReference type="AlphaFoldDB" id="A0A5B8XHE8"/>
<accession>A0A5B8XHE8</accession>
<proteinExistence type="predicted"/>
<dbReference type="EMBL" id="CP029077">
    <property type="protein sequence ID" value="QED23574.1"/>
    <property type="molecule type" value="Genomic_DNA"/>
</dbReference>
<evidence type="ECO:0000313" key="3">
    <source>
        <dbReference type="Proteomes" id="UP000321934"/>
    </source>
</evidence>
<organism evidence="2 3">
    <name type="scientific">Candidatus Deianiraea vastatrix</name>
    <dbReference type="NCBI Taxonomy" id="2163644"/>
    <lineage>
        <taxon>Bacteria</taxon>
        <taxon>Pseudomonadati</taxon>
        <taxon>Pseudomonadota</taxon>
        <taxon>Alphaproteobacteria</taxon>
        <taxon>Rickettsiales</taxon>
        <taxon>Candidatus Deianiraeaceae</taxon>
        <taxon>Candidatus Deianiraea</taxon>
    </lineage>
</organism>
<sequence>MNERLKKALKWAGIGFIVGACGGAISLGIECLIIGKEILTADVIVGTMFSLSGVTAVMTPLCYEIIECIMNRQEENRRRRIFEAIAQLQDNNQENVPTRMDNDVDIDAIRNITGLLRIGNNQQQIIPQGDIPANNDLGHVQEEQIQLNLGNLNNQQQQIVVDEMDQGVNQLQQSIDLQVNISQHNELNQVQEEQIIPQINAQIQQQEQSENNNIVQINQNGGGIHIQGEIQRRNSGSNLQQG</sequence>
<dbReference type="Proteomes" id="UP000321934">
    <property type="component" value="Chromosome"/>
</dbReference>
<feature type="transmembrane region" description="Helical" evidence="1">
    <location>
        <begin position="12"/>
        <end position="35"/>
    </location>
</feature>
<dbReference type="RefSeq" id="WP_146820841.1">
    <property type="nucleotide sequence ID" value="NZ_CP029077.1"/>
</dbReference>
<keyword evidence="1" id="KW-1133">Transmembrane helix</keyword>
<feature type="transmembrane region" description="Helical" evidence="1">
    <location>
        <begin position="47"/>
        <end position="70"/>
    </location>
</feature>
<keyword evidence="3" id="KW-1185">Reference proteome</keyword>
<protein>
    <recommendedName>
        <fullName evidence="4">Transmembrane protein</fullName>
    </recommendedName>
</protein>
<keyword evidence="1" id="KW-0472">Membrane</keyword>
<evidence type="ECO:0000256" key="1">
    <source>
        <dbReference type="SAM" id="Phobius"/>
    </source>
</evidence>
<name>A0A5B8XHE8_9RICK</name>
<gene>
    <name evidence="2" type="ORF">Deia_00786</name>
</gene>